<evidence type="ECO:0000259" key="4">
    <source>
        <dbReference type="PROSITE" id="PS51387"/>
    </source>
</evidence>
<dbReference type="GO" id="GO:0016899">
    <property type="term" value="F:oxidoreductase activity, acting on the CH-OH group of donors, oxygen as acceptor"/>
    <property type="evidence" value="ECO:0007669"/>
    <property type="project" value="InterPro"/>
</dbReference>
<sequence length="537" mass="57331">MGRVRPAFAAAPAPPDFPAGIDLYQRMYRNWSGELVVDDVWTCAPRTPGDVVTLANWAHAHGYRLRAQGFRHGWSPLTITADAPARVLLVDTTEHLTAVSMVPSGARAQTGASMEDLLGYLERAGYGLVATPAPGDISVGGALAIDAHGTAIPADGESRRPGTTYGSLSNLIVELTAVGWDAAAGAYALRTFTRSDPDSAAFLTHLGRAFVTDVVLRAGADSNLRCVSRIDIPAGELFAAPGSGGRTFARVLAETGRAEAIWFAFTAKPWLKVWSVSPALPPASRPVTGPYNYPFSDNVPPPVAALAGRIVAGEYALAPVFGQAQYDATVTGLAATASADIWGASKNLLLYIKPTTLRVHANGYAVLTSRADIQRVVHEFTRFYSERLDAYAAQGRFPVNGSVEIRVTGLDDPSHVGVPGAVAPALSALSPRSDHPEWDVAVWLDVLTLPGTPYADGFYRELERFIFATFAGSSAASRVEWSKGWAYTDDDAWSDPEVLSGTIPAGFPASWDAAVATLDRYDPHRVFSNPFLDRLPH</sequence>
<keyword evidence="6" id="KW-1185">Reference proteome</keyword>
<evidence type="ECO:0000256" key="1">
    <source>
        <dbReference type="ARBA" id="ARBA00022630"/>
    </source>
</evidence>
<accession>A0A8J3TH45</accession>
<dbReference type="EMBL" id="BOON01000039">
    <property type="protein sequence ID" value="GII24614.1"/>
    <property type="molecule type" value="Genomic_DNA"/>
</dbReference>
<feature type="domain" description="FAD-binding PCMH-type" evidence="4">
    <location>
        <begin position="34"/>
        <end position="237"/>
    </location>
</feature>
<reference evidence="5" key="1">
    <citation type="submission" date="2021-01" db="EMBL/GenBank/DDBJ databases">
        <title>Whole genome shotgun sequence of Planosporangium mesophilum NBRC 109066.</title>
        <authorList>
            <person name="Komaki H."/>
            <person name="Tamura T."/>
        </authorList>
    </citation>
    <scope>NUCLEOTIDE SEQUENCE</scope>
    <source>
        <strain evidence="5">NBRC 109066</strain>
    </source>
</reference>
<dbReference type="Gene3D" id="3.30.43.10">
    <property type="entry name" value="Uridine Diphospho-n-acetylenolpyruvylglucosamine Reductase, domain 2"/>
    <property type="match status" value="1"/>
</dbReference>
<keyword evidence="3" id="KW-0560">Oxidoreductase</keyword>
<dbReference type="Gene3D" id="3.40.462.10">
    <property type="entry name" value="FAD-linked oxidases, C-terminal domain"/>
    <property type="match status" value="1"/>
</dbReference>
<dbReference type="SUPFAM" id="SSF56176">
    <property type="entry name" value="FAD-binding/transporter-associated domain-like"/>
    <property type="match status" value="1"/>
</dbReference>
<dbReference type="InterPro" id="IPR016166">
    <property type="entry name" value="FAD-bd_PCMH"/>
</dbReference>
<dbReference type="AlphaFoldDB" id="A0A8J3TH45"/>
<dbReference type="InterPro" id="IPR036318">
    <property type="entry name" value="FAD-bd_PCMH-like_sf"/>
</dbReference>
<dbReference type="Gene3D" id="3.30.465.10">
    <property type="match status" value="1"/>
</dbReference>
<dbReference type="InterPro" id="IPR016164">
    <property type="entry name" value="FAD-linked_Oxase-like_C"/>
</dbReference>
<gene>
    <name evidence="5" type="ORF">Pme01_42110</name>
</gene>
<dbReference type="InterPro" id="IPR010031">
    <property type="entry name" value="FAD_lactone_oxidase-like"/>
</dbReference>
<evidence type="ECO:0000256" key="2">
    <source>
        <dbReference type="ARBA" id="ARBA00022827"/>
    </source>
</evidence>
<dbReference type="PANTHER" id="PTHR43762">
    <property type="entry name" value="L-GULONOLACTONE OXIDASE"/>
    <property type="match status" value="1"/>
</dbReference>
<dbReference type="InterPro" id="IPR016169">
    <property type="entry name" value="FAD-bd_PCMH_sub2"/>
</dbReference>
<dbReference type="InterPro" id="IPR016170">
    <property type="entry name" value="Cytok_DH_C_sf"/>
</dbReference>
<organism evidence="5 6">
    <name type="scientific">Planosporangium mesophilum</name>
    <dbReference type="NCBI Taxonomy" id="689768"/>
    <lineage>
        <taxon>Bacteria</taxon>
        <taxon>Bacillati</taxon>
        <taxon>Actinomycetota</taxon>
        <taxon>Actinomycetes</taxon>
        <taxon>Micromonosporales</taxon>
        <taxon>Micromonosporaceae</taxon>
        <taxon>Planosporangium</taxon>
    </lineage>
</organism>
<dbReference type="Pfam" id="PF09129">
    <property type="entry name" value="Chol_subst-bind"/>
    <property type="match status" value="1"/>
</dbReference>
<proteinExistence type="predicted"/>
<dbReference type="InterPro" id="IPR015213">
    <property type="entry name" value="Cholesterol_OX_subst-bd"/>
</dbReference>
<keyword evidence="2" id="KW-0274">FAD</keyword>
<comment type="caution">
    <text evidence="5">The sequence shown here is derived from an EMBL/GenBank/DDBJ whole genome shotgun (WGS) entry which is preliminary data.</text>
</comment>
<dbReference type="InterPro" id="IPR016167">
    <property type="entry name" value="FAD-bd_PCMH_sub1"/>
</dbReference>
<dbReference type="Proteomes" id="UP000599074">
    <property type="component" value="Unassembled WGS sequence"/>
</dbReference>
<dbReference type="InterPro" id="IPR006094">
    <property type="entry name" value="Oxid_FAD_bind_N"/>
</dbReference>
<dbReference type="Gene3D" id="1.10.45.10">
    <property type="entry name" value="Vanillyl-alcohol Oxidase, Chain A, domain 4"/>
    <property type="match status" value="1"/>
</dbReference>
<evidence type="ECO:0000256" key="3">
    <source>
        <dbReference type="ARBA" id="ARBA00023002"/>
    </source>
</evidence>
<dbReference type="Pfam" id="PF01565">
    <property type="entry name" value="FAD_binding_4"/>
    <property type="match status" value="1"/>
</dbReference>
<keyword evidence="1" id="KW-0285">Flavoprotein</keyword>
<dbReference type="SUPFAM" id="SSF55103">
    <property type="entry name" value="FAD-linked oxidases, C-terminal domain"/>
    <property type="match status" value="1"/>
</dbReference>
<protein>
    <recommendedName>
        <fullName evidence="4">FAD-binding PCMH-type domain-containing protein</fullName>
    </recommendedName>
</protein>
<dbReference type="PANTHER" id="PTHR43762:SF1">
    <property type="entry name" value="D-ARABINONO-1,4-LACTONE OXIDASE"/>
    <property type="match status" value="1"/>
</dbReference>
<dbReference type="InterPro" id="IPR016171">
    <property type="entry name" value="Vanillyl_alc_oxidase_C-sub2"/>
</dbReference>
<evidence type="ECO:0000313" key="6">
    <source>
        <dbReference type="Proteomes" id="UP000599074"/>
    </source>
</evidence>
<evidence type="ECO:0000313" key="5">
    <source>
        <dbReference type="EMBL" id="GII24614.1"/>
    </source>
</evidence>
<name>A0A8J3TH45_9ACTN</name>
<dbReference type="GO" id="GO:0071949">
    <property type="term" value="F:FAD binding"/>
    <property type="evidence" value="ECO:0007669"/>
    <property type="project" value="InterPro"/>
</dbReference>
<dbReference type="PROSITE" id="PS51387">
    <property type="entry name" value="FAD_PCMH"/>
    <property type="match status" value="1"/>
</dbReference>